<dbReference type="PANTHER" id="PTHR42922">
    <property type="entry name" value="PHOSPHATE TRANSPORT SYSTEM PERMEASE PROTEIN PSTA"/>
    <property type="match status" value="1"/>
</dbReference>
<dbReference type="PANTHER" id="PTHR42922:SF1">
    <property type="entry name" value="PHOSPHATE TRANSPORT SYSTEM PERMEASE PROTEIN PSTA"/>
    <property type="match status" value="1"/>
</dbReference>
<evidence type="ECO:0000313" key="12">
    <source>
        <dbReference type="EMBL" id="ASK78579.1"/>
    </source>
</evidence>
<dbReference type="GO" id="GO:0035435">
    <property type="term" value="P:phosphate ion transmembrane transport"/>
    <property type="evidence" value="ECO:0007669"/>
    <property type="project" value="InterPro"/>
</dbReference>
<dbReference type="InterPro" id="IPR035906">
    <property type="entry name" value="MetI-like_sf"/>
</dbReference>
<feature type="transmembrane region" description="Helical" evidence="10">
    <location>
        <begin position="109"/>
        <end position="129"/>
    </location>
</feature>
<comment type="subcellular location">
    <subcellularLocation>
        <location evidence="10">Cell inner membrane</location>
        <topology evidence="10">Multi-pass membrane protein</topology>
    </subcellularLocation>
    <subcellularLocation>
        <location evidence="1">Cell membrane</location>
        <topology evidence="1">Multi-pass membrane protein</topology>
    </subcellularLocation>
</comment>
<keyword evidence="7 10" id="KW-0812">Transmembrane</keyword>
<evidence type="ECO:0000256" key="6">
    <source>
        <dbReference type="ARBA" id="ARBA00022592"/>
    </source>
</evidence>
<dbReference type="NCBIfam" id="TIGR00974">
    <property type="entry name" value="3a0107s02c"/>
    <property type="match status" value="1"/>
</dbReference>
<dbReference type="Proteomes" id="UP000242175">
    <property type="component" value="Chromosome large"/>
</dbReference>
<dbReference type="CDD" id="cd06261">
    <property type="entry name" value="TM_PBP2"/>
    <property type="match status" value="1"/>
</dbReference>
<keyword evidence="13" id="KW-1185">Reference proteome</keyword>
<accession>A0A220VE01</accession>
<evidence type="ECO:0000256" key="1">
    <source>
        <dbReference type="ARBA" id="ARBA00004651"/>
    </source>
</evidence>
<dbReference type="RefSeq" id="WP_089073487.1">
    <property type="nucleotide sequence ID" value="NZ_CBCSAM010000001.1"/>
</dbReference>
<dbReference type="GO" id="GO:0005315">
    <property type="term" value="F:phosphate transmembrane transporter activity"/>
    <property type="evidence" value="ECO:0007669"/>
    <property type="project" value="InterPro"/>
</dbReference>
<protein>
    <recommendedName>
        <fullName evidence="3 10">Phosphate transport system permease protein PstA</fullName>
    </recommendedName>
</protein>
<dbReference type="InterPro" id="IPR000515">
    <property type="entry name" value="MetI-like"/>
</dbReference>
<feature type="domain" description="ABC transmembrane type-1" evidence="11">
    <location>
        <begin position="64"/>
        <end position="267"/>
    </location>
</feature>
<dbReference type="KEGG" id="pmai:CF386_05945"/>
<feature type="transmembrane region" description="Helical" evidence="10">
    <location>
        <begin position="135"/>
        <end position="153"/>
    </location>
</feature>
<sequence length="277" mass="29733">MNLKRNVSNSIYILFCVVGVIICLSPLFSIFWTLVSKGLSGLSWSVLTTPTASTGSNGGLSNAIYGSLILTGLSLLIATPIGILGATWLVEFGQGTKLAKYIRLFNDSLLSIPSIIVGLFVYSIIVIPFGHYSAYAGAVALAIIALPIIMRASEDALSLVPMQLRESASALGAPRWKVTIFIVYRAARSGLVTSVILAMARITGETAPLLFTVLNSQFPSLSLSKPMANLPVTIYEYALSPYDDWNQLAWGGALLITIFVLASSMISRSLLRKKEGH</sequence>
<reference evidence="12 13" key="1">
    <citation type="journal article" date="2016" name="Int. J. Syst. Evol. Microbiol.">
        <title>Paraphotobacterium marinum gen. nov., sp. nov., a member of the family Vibrionaceae, isolated from surface seawater.</title>
        <authorList>
            <person name="Huang Z."/>
            <person name="Dong C."/>
            <person name="Shao Z."/>
        </authorList>
    </citation>
    <scope>NUCLEOTIDE SEQUENCE [LARGE SCALE GENOMIC DNA]</scope>
    <source>
        <strain evidence="12 13">NSCS20N07D</strain>
    </source>
</reference>
<dbReference type="EMBL" id="CP022355">
    <property type="protein sequence ID" value="ASK78579.1"/>
    <property type="molecule type" value="Genomic_DNA"/>
</dbReference>
<keyword evidence="8 10" id="KW-1133">Transmembrane helix</keyword>
<feature type="transmembrane region" description="Helical" evidence="10">
    <location>
        <begin position="12"/>
        <end position="35"/>
    </location>
</feature>
<feature type="transmembrane region" description="Helical" evidence="10">
    <location>
        <begin position="248"/>
        <end position="271"/>
    </location>
</feature>
<evidence type="ECO:0000256" key="9">
    <source>
        <dbReference type="ARBA" id="ARBA00023136"/>
    </source>
</evidence>
<dbReference type="GO" id="GO:0005886">
    <property type="term" value="C:plasma membrane"/>
    <property type="evidence" value="ECO:0007669"/>
    <property type="project" value="UniProtKB-SubCell"/>
</dbReference>
<keyword evidence="4" id="KW-0813">Transport</keyword>
<keyword evidence="9 10" id="KW-0472">Membrane</keyword>
<dbReference type="SUPFAM" id="SSF161098">
    <property type="entry name" value="MetI-like"/>
    <property type="match status" value="1"/>
</dbReference>
<dbReference type="AlphaFoldDB" id="A0A220VE01"/>
<evidence type="ECO:0000256" key="7">
    <source>
        <dbReference type="ARBA" id="ARBA00022692"/>
    </source>
</evidence>
<evidence type="ECO:0000256" key="3">
    <source>
        <dbReference type="ARBA" id="ARBA00016864"/>
    </source>
</evidence>
<evidence type="ECO:0000313" key="13">
    <source>
        <dbReference type="Proteomes" id="UP000242175"/>
    </source>
</evidence>
<feature type="transmembrane region" description="Helical" evidence="10">
    <location>
        <begin position="191"/>
        <end position="214"/>
    </location>
</feature>
<keyword evidence="6" id="KW-0592">Phosphate transport</keyword>
<dbReference type="OrthoDB" id="9785113at2"/>
<evidence type="ECO:0000256" key="8">
    <source>
        <dbReference type="ARBA" id="ARBA00022989"/>
    </source>
</evidence>
<dbReference type="Pfam" id="PF00528">
    <property type="entry name" value="BPD_transp_1"/>
    <property type="match status" value="1"/>
</dbReference>
<comment type="similarity">
    <text evidence="2 10">Belongs to the binding-protein-dependent transport system permease family. CysTW subfamily.</text>
</comment>
<evidence type="ECO:0000256" key="4">
    <source>
        <dbReference type="ARBA" id="ARBA00022448"/>
    </source>
</evidence>
<gene>
    <name evidence="12" type="primary">pstA</name>
    <name evidence="12" type="ORF">CF386_05945</name>
</gene>
<evidence type="ECO:0000256" key="5">
    <source>
        <dbReference type="ARBA" id="ARBA00022475"/>
    </source>
</evidence>
<dbReference type="InterPro" id="IPR051408">
    <property type="entry name" value="Phosphate_transprt_permease"/>
</dbReference>
<keyword evidence="5 10" id="KW-1003">Cell membrane</keyword>
<dbReference type="PROSITE" id="PS50928">
    <property type="entry name" value="ABC_TM1"/>
    <property type="match status" value="1"/>
</dbReference>
<dbReference type="Gene3D" id="1.10.3720.10">
    <property type="entry name" value="MetI-like"/>
    <property type="match status" value="1"/>
</dbReference>
<evidence type="ECO:0000256" key="2">
    <source>
        <dbReference type="ARBA" id="ARBA00007069"/>
    </source>
</evidence>
<proteinExistence type="inferred from homology"/>
<dbReference type="InterPro" id="IPR005672">
    <property type="entry name" value="Phosphate_PstA"/>
</dbReference>
<feature type="transmembrane region" description="Helical" evidence="10">
    <location>
        <begin position="63"/>
        <end position="89"/>
    </location>
</feature>
<organism evidence="12 13">
    <name type="scientific">Paraphotobacterium marinum</name>
    <dbReference type="NCBI Taxonomy" id="1755811"/>
    <lineage>
        <taxon>Bacteria</taxon>
        <taxon>Pseudomonadati</taxon>
        <taxon>Pseudomonadota</taxon>
        <taxon>Gammaproteobacteria</taxon>
        <taxon>Vibrionales</taxon>
        <taxon>Vibrionaceae</taxon>
        <taxon>Paraphotobacterium</taxon>
    </lineage>
</organism>
<evidence type="ECO:0000259" key="11">
    <source>
        <dbReference type="PROSITE" id="PS50928"/>
    </source>
</evidence>
<evidence type="ECO:0000256" key="10">
    <source>
        <dbReference type="RuleBase" id="RU363043"/>
    </source>
</evidence>
<name>A0A220VE01_9GAMM</name>